<feature type="region of interest" description="Disordered" evidence="1">
    <location>
        <begin position="1"/>
        <end position="218"/>
    </location>
</feature>
<accession>A0A6J4PUR7</accession>
<feature type="non-terminal residue" evidence="2">
    <location>
        <position position="218"/>
    </location>
</feature>
<feature type="compositionally biased region" description="Basic residues" evidence="1">
    <location>
        <begin position="1"/>
        <end position="10"/>
    </location>
</feature>
<feature type="compositionally biased region" description="Basic and acidic residues" evidence="1">
    <location>
        <begin position="158"/>
        <end position="175"/>
    </location>
</feature>
<dbReference type="EMBL" id="CADCUZ010000105">
    <property type="protein sequence ID" value="CAA9424551.1"/>
    <property type="molecule type" value="Genomic_DNA"/>
</dbReference>
<gene>
    <name evidence="2" type="ORF">AVDCRST_MAG55-2222</name>
</gene>
<organism evidence="2">
    <name type="scientific">uncultured Rubrobacteraceae bacterium</name>
    <dbReference type="NCBI Taxonomy" id="349277"/>
    <lineage>
        <taxon>Bacteria</taxon>
        <taxon>Bacillati</taxon>
        <taxon>Actinomycetota</taxon>
        <taxon>Rubrobacteria</taxon>
        <taxon>Rubrobacterales</taxon>
        <taxon>Rubrobacteraceae</taxon>
        <taxon>environmental samples</taxon>
    </lineage>
</organism>
<feature type="compositionally biased region" description="Basic residues" evidence="1">
    <location>
        <begin position="26"/>
        <end position="41"/>
    </location>
</feature>
<feature type="compositionally biased region" description="Basic and acidic residues" evidence="1">
    <location>
        <begin position="102"/>
        <end position="133"/>
    </location>
</feature>
<protein>
    <submittedName>
        <fullName evidence="2">DNA-binding response regulator, LuxR family</fullName>
    </submittedName>
</protein>
<proteinExistence type="predicted"/>
<name>A0A6J4PUR7_9ACTN</name>
<dbReference type="GO" id="GO:0003677">
    <property type="term" value="F:DNA binding"/>
    <property type="evidence" value="ECO:0007669"/>
    <property type="project" value="UniProtKB-KW"/>
</dbReference>
<feature type="compositionally biased region" description="Basic residues" evidence="1">
    <location>
        <begin position="76"/>
        <end position="101"/>
    </location>
</feature>
<keyword evidence="2" id="KW-0238">DNA-binding</keyword>
<reference evidence="2" key="1">
    <citation type="submission" date="2020-02" db="EMBL/GenBank/DDBJ databases">
        <authorList>
            <person name="Meier V. D."/>
        </authorList>
    </citation>
    <scope>NUCLEOTIDE SEQUENCE</scope>
    <source>
        <strain evidence="2">AVDCRST_MAG55</strain>
    </source>
</reference>
<feature type="non-terminal residue" evidence="2">
    <location>
        <position position="1"/>
    </location>
</feature>
<evidence type="ECO:0000256" key="1">
    <source>
        <dbReference type="SAM" id="MobiDB-lite"/>
    </source>
</evidence>
<sequence length="218" mass="24672">GTHPRSRSRRSPPLPRRTSGAPRFGARPRGRGRGRRRRRSHLASSRAPAGRDPDGPQHAGGGRHRGDAPHLAHQPSHSHPRHQHVRGRRFGVRRFAGRRPRLSLEGRPQGRDTALDPRRLERRGDLRPFDRQAPHPVLRRPSPERPAGRLPRAHRARARDPRPDRPARDEPRDRQAPLPEPQDGAQPRLEHLHQAPGLGPRAGHHPRPRSGVRTGEYV</sequence>
<evidence type="ECO:0000313" key="2">
    <source>
        <dbReference type="EMBL" id="CAA9424551.1"/>
    </source>
</evidence>
<feature type="compositionally biased region" description="Low complexity" evidence="1">
    <location>
        <begin position="16"/>
        <end position="25"/>
    </location>
</feature>
<dbReference type="AlphaFoldDB" id="A0A6J4PUR7"/>